<organism evidence="2 3">
    <name type="scientific">Adineta steineri</name>
    <dbReference type="NCBI Taxonomy" id="433720"/>
    <lineage>
        <taxon>Eukaryota</taxon>
        <taxon>Metazoa</taxon>
        <taxon>Spiralia</taxon>
        <taxon>Gnathifera</taxon>
        <taxon>Rotifera</taxon>
        <taxon>Eurotatoria</taxon>
        <taxon>Bdelloidea</taxon>
        <taxon>Adinetida</taxon>
        <taxon>Adinetidae</taxon>
        <taxon>Adineta</taxon>
    </lineage>
</organism>
<feature type="region of interest" description="Disordered" evidence="1">
    <location>
        <begin position="1"/>
        <end position="23"/>
    </location>
</feature>
<evidence type="ECO:0000313" key="2">
    <source>
        <dbReference type="EMBL" id="CAF4396359.1"/>
    </source>
</evidence>
<accession>A0A820NZD0</accession>
<protein>
    <submittedName>
        <fullName evidence="2">Uncharacterized protein</fullName>
    </submittedName>
</protein>
<dbReference type="Gene3D" id="6.10.250.2460">
    <property type="match status" value="1"/>
</dbReference>
<reference evidence="2" key="1">
    <citation type="submission" date="2021-02" db="EMBL/GenBank/DDBJ databases">
        <authorList>
            <person name="Nowell W R."/>
        </authorList>
    </citation>
    <scope>NUCLEOTIDE SEQUENCE</scope>
</reference>
<dbReference type="EMBL" id="CAJOAY010027148">
    <property type="protein sequence ID" value="CAF4396359.1"/>
    <property type="molecule type" value="Genomic_DNA"/>
</dbReference>
<proteinExistence type="predicted"/>
<gene>
    <name evidence="2" type="ORF">OKA104_LOCUS51151</name>
</gene>
<dbReference type="Proteomes" id="UP000663881">
    <property type="component" value="Unassembled WGS sequence"/>
</dbReference>
<sequence>IMYRNEGSEEQYEGGRVANRRDEREYRNTDDDFRRDDLVETAKIATKLVHDELKRRAAAMENKPKIWTAVSANCPLIDPSNRKIPNVTIQLREHVCRKLQEALIENIEKHFSHDETQRLTNETTCLDKAVWLEHQVFEATKSEP</sequence>
<dbReference type="AlphaFoldDB" id="A0A820NZD0"/>
<name>A0A820NZD0_9BILA</name>
<evidence type="ECO:0000256" key="1">
    <source>
        <dbReference type="SAM" id="MobiDB-lite"/>
    </source>
</evidence>
<feature type="non-terminal residue" evidence="2">
    <location>
        <position position="144"/>
    </location>
</feature>
<evidence type="ECO:0000313" key="3">
    <source>
        <dbReference type="Proteomes" id="UP000663881"/>
    </source>
</evidence>
<comment type="caution">
    <text evidence="2">The sequence shown here is derived from an EMBL/GenBank/DDBJ whole genome shotgun (WGS) entry which is preliminary data.</text>
</comment>
<feature type="non-terminal residue" evidence="2">
    <location>
        <position position="1"/>
    </location>
</feature>